<keyword evidence="2 4" id="KW-0863">Zinc-finger</keyword>
<feature type="domain" description="RING-type" evidence="6">
    <location>
        <begin position="8"/>
        <end position="66"/>
    </location>
</feature>
<keyword evidence="5" id="KW-0175">Coiled coil</keyword>
<dbReference type="SMART" id="SM00184">
    <property type="entry name" value="RING"/>
    <property type="match status" value="1"/>
</dbReference>
<dbReference type="InterPro" id="IPR018957">
    <property type="entry name" value="Znf_C3HC4_RING-type"/>
</dbReference>
<dbReference type="PROSITE" id="PS00518">
    <property type="entry name" value="ZF_RING_1"/>
    <property type="match status" value="1"/>
</dbReference>
<keyword evidence="1" id="KW-0479">Metal-binding</keyword>
<protein>
    <submittedName>
        <fullName evidence="7">CG30</fullName>
    </submittedName>
</protein>
<dbReference type="SUPFAM" id="SSF57850">
    <property type="entry name" value="RING/U-box"/>
    <property type="match status" value="1"/>
</dbReference>
<dbReference type="GeneID" id="921822"/>
<keyword evidence="8" id="KW-1185">Reference proteome</keyword>
<dbReference type="InterPro" id="IPR001841">
    <property type="entry name" value="Znf_RING"/>
</dbReference>
<dbReference type="RefSeq" id="NP_203245.1">
    <property type="nucleotide sequence ID" value="NC_003083.1"/>
</dbReference>
<dbReference type="Gene3D" id="3.30.40.10">
    <property type="entry name" value="Zinc/RING finger domain, C3HC4 (zinc finger)"/>
    <property type="match status" value="1"/>
</dbReference>
<dbReference type="Pfam" id="PF00097">
    <property type="entry name" value="zf-C3HC4"/>
    <property type="match status" value="1"/>
</dbReference>
<gene>
    <name evidence="7" type="primary">cg30</name>
</gene>
<evidence type="ECO:0000313" key="7">
    <source>
        <dbReference type="EMBL" id="AAK85640.1"/>
    </source>
</evidence>
<evidence type="ECO:0000259" key="6">
    <source>
        <dbReference type="PROSITE" id="PS50089"/>
    </source>
</evidence>
<accession>Q91GH7</accession>
<dbReference type="InterPro" id="IPR013083">
    <property type="entry name" value="Znf_RING/FYVE/PHD"/>
</dbReference>
<feature type="coiled-coil region" evidence="5">
    <location>
        <begin position="184"/>
        <end position="232"/>
    </location>
</feature>
<evidence type="ECO:0000313" key="8">
    <source>
        <dbReference type="Proteomes" id="UP000203221"/>
    </source>
</evidence>
<evidence type="ECO:0000256" key="5">
    <source>
        <dbReference type="SAM" id="Coils"/>
    </source>
</evidence>
<dbReference type="EMBL" id="AY043265">
    <property type="protein sequence ID" value="AAK85640.1"/>
    <property type="molecule type" value="Genomic_DNA"/>
</dbReference>
<reference evidence="7 8" key="1">
    <citation type="journal article" date="2002" name="J. Gen. Virol.">
        <title>Whole genome analysis of the Epiphyas postvittana nucleopolyhedrovirus.</title>
        <authorList>
            <person name="Hyink O."/>
            <person name="Dellow R.A."/>
            <person name="Olsen M.J."/>
            <person name="Caradoc-Davies K.M.B."/>
            <person name="Drake K."/>
            <person name="Herniou E.A."/>
            <person name="Cory J.S."/>
            <person name="O'Reilly D.R."/>
            <person name="Ward V.K."/>
        </authorList>
    </citation>
    <scope>NUCLEOTIDE SEQUENCE [LARGE SCALE GENOMIC DNA]</scope>
</reference>
<name>Q91GH7_NPVEP</name>
<evidence type="ECO:0000256" key="4">
    <source>
        <dbReference type="PROSITE-ProRule" id="PRU00175"/>
    </source>
</evidence>
<evidence type="ECO:0000256" key="1">
    <source>
        <dbReference type="ARBA" id="ARBA00022723"/>
    </source>
</evidence>
<dbReference type="Proteomes" id="UP000203221">
    <property type="component" value="Segment"/>
</dbReference>
<organismHost>
    <name type="scientific">Lepidoptera</name>
    <name type="common">moths &amp; butterflies</name>
    <dbReference type="NCBI Taxonomy" id="7088"/>
</organismHost>
<proteinExistence type="predicted"/>
<dbReference type="OrthoDB" id="8894at10239"/>
<evidence type="ECO:0000256" key="3">
    <source>
        <dbReference type="ARBA" id="ARBA00022833"/>
    </source>
</evidence>
<evidence type="ECO:0000256" key="2">
    <source>
        <dbReference type="ARBA" id="ARBA00022771"/>
    </source>
</evidence>
<dbReference type="PROSITE" id="PS50089">
    <property type="entry name" value="ZF_RING_2"/>
    <property type="match status" value="1"/>
</dbReference>
<keyword evidence="3" id="KW-0862">Zinc</keyword>
<dbReference type="InterPro" id="IPR017907">
    <property type="entry name" value="Znf_RING_CS"/>
</dbReference>
<organism evidence="7 8">
    <name type="scientific">Epiphyas postvittana nucleopolyhedrovirus</name>
    <name type="common">EppoMNPV</name>
    <dbReference type="NCBI Taxonomy" id="70600"/>
    <lineage>
        <taxon>Viruses</taxon>
        <taxon>Viruses incertae sedis</taxon>
        <taxon>Naldaviricetes</taxon>
        <taxon>Lefavirales</taxon>
        <taxon>Baculoviridae</taxon>
        <taxon>Alphabaculovirus</taxon>
        <taxon>Alphabaculovirus eppostvittanae</taxon>
    </lineage>
</organism>
<dbReference type="KEGG" id="vg:921822"/>
<sequence>MNFVKLQCPICFSVGEIKNYYLQTIDVVNILPIVELHQCKHQLCATCVRKIMQRARNKRLECPMCRHKNLYITMYSVNGNVVEKLLCKVNDVREQTFPNGLLDAASLAHTLFNKSLIDSTDNDELTKTSDLNTVISRLQMQINEQIKINYNLQLQSVTLVQANEAIEQRITNSRVNYQDACKQIEILRRTRVQEEQTIKNLMHKRVQWSERNAKLEKENEELTNENIRLIKDHNLLKH</sequence>
<dbReference type="GO" id="GO:0008270">
    <property type="term" value="F:zinc ion binding"/>
    <property type="evidence" value="ECO:0007669"/>
    <property type="project" value="UniProtKB-KW"/>
</dbReference>